<dbReference type="PROSITE" id="PS50889">
    <property type="entry name" value="S4"/>
    <property type="match status" value="1"/>
</dbReference>
<dbReference type="AlphaFoldDB" id="A0A380TJ37"/>
<dbReference type="GO" id="GO:0004812">
    <property type="term" value="F:aminoacyl-tRNA ligase activity"/>
    <property type="evidence" value="ECO:0007669"/>
    <property type="project" value="UniProtKB-KW"/>
</dbReference>
<keyword evidence="2" id="KW-0030">Aminoacyl-tRNA synthetase</keyword>
<name>A0A380TJ37_9ZZZZ</name>
<keyword evidence="2" id="KW-0436">Ligase</keyword>
<dbReference type="CDD" id="cd00165">
    <property type="entry name" value="S4"/>
    <property type="match status" value="1"/>
</dbReference>
<evidence type="ECO:0000313" key="2">
    <source>
        <dbReference type="EMBL" id="SUS07719.1"/>
    </source>
</evidence>
<dbReference type="EMBL" id="UIDG01000441">
    <property type="protein sequence ID" value="SUS07719.1"/>
    <property type="molecule type" value="Genomic_DNA"/>
</dbReference>
<gene>
    <name evidence="2" type="ORF">DF3PB_4960005</name>
</gene>
<dbReference type="SUPFAM" id="SSF55174">
    <property type="entry name" value="Alpha-L RNA-binding motif"/>
    <property type="match status" value="1"/>
</dbReference>
<dbReference type="Gene3D" id="3.10.290.10">
    <property type="entry name" value="RNA-binding S4 domain"/>
    <property type="match status" value="1"/>
</dbReference>
<dbReference type="InterPro" id="IPR036986">
    <property type="entry name" value="S4_RNA-bd_sf"/>
</dbReference>
<sequence>MRLDKWLWVARFAKSRTLASALCTEGRVRINGRPTTKPHAPVRPGDVLVFAHPSGVRSIEIVACAPRRVGAAEARKLYTDLAVEAVPATAENGRG</sequence>
<organism evidence="2">
    <name type="scientific">metagenome</name>
    <dbReference type="NCBI Taxonomy" id="256318"/>
    <lineage>
        <taxon>unclassified sequences</taxon>
        <taxon>metagenomes</taxon>
    </lineage>
</organism>
<evidence type="ECO:0000259" key="1">
    <source>
        <dbReference type="SMART" id="SM00363"/>
    </source>
</evidence>
<protein>
    <submittedName>
        <fullName evidence="2">tRNA synthetase RNA-binding protein</fullName>
    </submittedName>
</protein>
<dbReference type="Pfam" id="PF01479">
    <property type="entry name" value="S4"/>
    <property type="match status" value="1"/>
</dbReference>
<accession>A0A380TJ37</accession>
<feature type="domain" description="RNA-binding S4" evidence="1">
    <location>
        <begin position="1"/>
        <end position="60"/>
    </location>
</feature>
<dbReference type="GO" id="GO:0003723">
    <property type="term" value="F:RNA binding"/>
    <property type="evidence" value="ECO:0007669"/>
    <property type="project" value="InterPro"/>
</dbReference>
<dbReference type="SMART" id="SM00363">
    <property type="entry name" value="S4"/>
    <property type="match status" value="1"/>
</dbReference>
<reference evidence="2" key="1">
    <citation type="submission" date="2018-07" db="EMBL/GenBank/DDBJ databases">
        <authorList>
            <person name="Quirk P.G."/>
            <person name="Krulwich T.A."/>
        </authorList>
    </citation>
    <scope>NUCLEOTIDE SEQUENCE</scope>
</reference>
<dbReference type="InterPro" id="IPR002942">
    <property type="entry name" value="S4_RNA-bd"/>
</dbReference>
<proteinExistence type="predicted"/>